<accession>A0A3N0YBN3</accession>
<dbReference type="AlphaFoldDB" id="A0A3N0YBN3"/>
<dbReference type="Proteomes" id="UP000281406">
    <property type="component" value="Unassembled WGS sequence"/>
</dbReference>
<organism evidence="1 2">
    <name type="scientific">Anabarilius grahami</name>
    <name type="common">Kanglang fish</name>
    <name type="synonym">Barilius grahami</name>
    <dbReference type="NCBI Taxonomy" id="495550"/>
    <lineage>
        <taxon>Eukaryota</taxon>
        <taxon>Metazoa</taxon>
        <taxon>Chordata</taxon>
        <taxon>Craniata</taxon>
        <taxon>Vertebrata</taxon>
        <taxon>Euteleostomi</taxon>
        <taxon>Actinopterygii</taxon>
        <taxon>Neopterygii</taxon>
        <taxon>Teleostei</taxon>
        <taxon>Ostariophysi</taxon>
        <taxon>Cypriniformes</taxon>
        <taxon>Xenocyprididae</taxon>
        <taxon>Xenocypridinae</taxon>
        <taxon>Xenocypridinae incertae sedis</taxon>
        <taxon>Anabarilius</taxon>
    </lineage>
</organism>
<name>A0A3N0YBN3_ANAGA</name>
<evidence type="ECO:0000313" key="1">
    <source>
        <dbReference type="EMBL" id="ROL43656.1"/>
    </source>
</evidence>
<protein>
    <submittedName>
        <fullName evidence="1">Uncharacterized protein</fullName>
    </submittedName>
</protein>
<sequence length="392" mass="41384">MLEDFDIREEELEFVAQPYLFETREASISTSYIGSEVTLLTHFVKVSEANVNVGQLGSPVSVLSGAAPEQNGQNPLQTESYAAMRQPEPEEKRTVLTLAPEVELHSESDQWCEPATSSDKGIENMDNEDWLRDFSEELSQSSSPVPCCDIEPQVELPPAASVREDPATLTQASDLFAPSRPIDLSAPPWLLPPSAPPETLCLAAPPGSLVPPAPPWPVVTLLPPRTCGPSAALCSSTHLAAAGSSFPSASPLSFVTPALPQPSDTLAAPPPLAAVASPRSPVPAMSLVSIGSLSAPMDPSASSPAVVPQLLSATTPSWLLLPSTPPWAVGTVWLWVCASGLLPPLPPGDLQNPLHPSLCFFISYGVRLRLAGGGSNITIMLSFHGLVVIMDF</sequence>
<comment type="caution">
    <text evidence="1">The sequence shown here is derived from an EMBL/GenBank/DDBJ whole genome shotgun (WGS) entry which is preliminary data.</text>
</comment>
<keyword evidence="2" id="KW-1185">Reference proteome</keyword>
<reference evidence="1 2" key="1">
    <citation type="submission" date="2018-10" db="EMBL/GenBank/DDBJ databases">
        <title>Genome assembly for a Yunnan-Guizhou Plateau 3E fish, Anabarilius grahami (Regan), and its evolutionary and genetic applications.</title>
        <authorList>
            <person name="Jiang W."/>
        </authorList>
    </citation>
    <scope>NUCLEOTIDE SEQUENCE [LARGE SCALE GENOMIC DNA]</scope>
    <source>
        <strain evidence="1">AG-KIZ</strain>
        <tissue evidence="1">Muscle</tissue>
    </source>
</reference>
<gene>
    <name evidence="1" type="ORF">DPX16_2894</name>
</gene>
<proteinExistence type="predicted"/>
<evidence type="ECO:0000313" key="2">
    <source>
        <dbReference type="Proteomes" id="UP000281406"/>
    </source>
</evidence>
<dbReference type="EMBL" id="RJVU01047875">
    <property type="protein sequence ID" value="ROL43656.1"/>
    <property type="molecule type" value="Genomic_DNA"/>
</dbReference>